<keyword evidence="1" id="KW-0695">RNA-directed DNA polymerase</keyword>
<dbReference type="GO" id="GO:0003964">
    <property type="term" value="F:RNA-directed DNA polymerase activity"/>
    <property type="evidence" value="ECO:0007669"/>
    <property type="project" value="UniProtKB-KW"/>
</dbReference>
<dbReference type="EMBL" id="JPQZ01000121">
    <property type="protein sequence ID" value="KKO74083.1"/>
    <property type="molecule type" value="Genomic_DNA"/>
</dbReference>
<reference evidence="1 2" key="1">
    <citation type="journal article" date="2015" name="Environ. Microbiol.">
        <title>Genome analyses suggest the presence of polyploidy and recent human-driven expansions in eight global populations of the honeybee pathogen Nosema ceranae.</title>
        <authorList>
            <person name="Pelin A."/>
            <person name="Selman M."/>
            <person name="Aris-Brosou S."/>
            <person name="Farinelli L."/>
            <person name="Corradi N."/>
        </authorList>
    </citation>
    <scope>NUCLEOTIDE SEQUENCE [LARGE SCALE GENOMIC DNA]</scope>
    <source>
        <strain evidence="1 2">PA08 1199</strain>
    </source>
</reference>
<protein>
    <submittedName>
        <fullName evidence="1">Endonuclease reverse transcriptase</fullName>
    </submittedName>
</protein>
<keyword evidence="1" id="KW-0378">Hydrolase</keyword>
<dbReference type="Proteomes" id="UP000034350">
    <property type="component" value="Unassembled WGS sequence"/>
</dbReference>
<dbReference type="RefSeq" id="XP_024329825.1">
    <property type="nucleotide sequence ID" value="XM_024473890.1"/>
</dbReference>
<dbReference type="VEuPathDB" id="MicrosporidiaDB:AAJ76_1210003"/>
<keyword evidence="2" id="KW-1185">Reference proteome</keyword>
<keyword evidence="1" id="KW-0548">Nucleotidyltransferase</keyword>
<keyword evidence="1" id="KW-0255">Endonuclease</keyword>
<name>A0A0F9WLZ1_9MICR</name>
<evidence type="ECO:0000313" key="1">
    <source>
        <dbReference type="EMBL" id="KKO74083.1"/>
    </source>
</evidence>
<gene>
    <name evidence="1" type="ORF">AAJ76_1210003</name>
</gene>
<feature type="non-terminal residue" evidence="1">
    <location>
        <position position="1"/>
    </location>
</feature>
<dbReference type="AlphaFoldDB" id="A0A0F9WLZ1"/>
<evidence type="ECO:0000313" key="2">
    <source>
        <dbReference type="Proteomes" id="UP000034350"/>
    </source>
</evidence>
<organism evidence="1 2">
    <name type="scientific">Vairimorpha ceranae</name>
    <dbReference type="NCBI Taxonomy" id="40302"/>
    <lineage>
        <taxon>Eukaryota</taxon>
        <taxon>Fungi</taxon>
        <taxon>Fungi incertae sedis</taxon>
        <taxon>Microsporidia</taxon>
        <taxon>Nosematidae</taxon>
        <taxon>Vairimorpha</taxon>
    </lineage>
</organism>
<comment type="caution">
    <text evidence="1">The sequence shown here is derived from an EMBL/GenBank/DDBJ whole genome shotgun (WGS) entry which is preliminary data.</text>
</comment>
<sequence>ISLKIYRTRKVLRGLPMRWRHVKVFKQKRLAAKAAMKNYNEINSTRFEYFKERAKKTKKLIQKDRLKLWALRGIEFFKRNRSREFWQWLKNSKTGSIKLDQVSLRGRYFIFTPTSSNNYV</sequence>
<accession>A0A0F9WLZ1</accession>
<proteinExistence type="predicted"/>
<keyword evidence="1" id="KW-0540">Nuclease</keyword>
<keyword evidence="1" id="KW-0808">Transferase</keyword>
<dbReference type="GO" id="GO:0004519">
    <property type="term" value="F:endonuclease activity"/>
    <property type="evidence" value="ECO:0007669"/>
    <property type="project" value="UniProtKB-KW"/>
</dbReference>
<dbReference type="GeneID" id="36318788"/>